<evidence type="ECO:0000256" key="4">
    <source>
        <dbReference type="ARBA" id="ARBA00022679"/>
    </source>
</evidence>
<reference evidence="13" key="1">
    <citation type="journal article" date="2024" name="Antonie Van Leeuwenhoek">
        <title>Isoptericola haloaureus sp. nov., a dimorphic actinobacterium isolated from mangrove sediments of southeast India, implicating biosaline agricultural significance through nitrogen fixation and salt tolerance genes.</title>
        <authorList>
            <person name="Prathaban M."/>
            <person name="Prathiviraj R."/>
            <person name="Ravichandran M."/>
            <person name="Natarajan S.D."/>
            <person name="Sobanaa M."/>
            <person name="Hari Krishna Kumar S."/>
            <person name="Chandrasekar V."/>
            <person name="Selvin J."/>
        </authorList>
    </citation>
    <scope>NUCLEOTIDE SEQUENCE</scope>
    <source>
        <strain evidence="13">MP1014</strain>
    </source>
</reference>
<dbReference type="InterPro" id="IPR003594">
    <property type="entry name" value="HATPase_dom"/>
</dbReference>
<feature type="compositionally biased region" description="Gly residues" evidence="9">
    <location>
        <begin position="398"/>
        <end position="409"/>
    </location>
</feature>
<reference evidence="13" key="2">
    <citation type="submission" date="2024-02" db="EMBL/GenBank/DDBJ databases">
        <authorList>
            <person name="Prathaban M."/>
            <person name="Mythili R."/>
            <person name="Sharmila Devi N."/>
            <person name="Sobanaa M."/>
            <person name="Prathiviraj R."/>
            <person name="Selvin J."/>
        </authorList>
    </citation>
    <scope>NUCLEOTIDE SEQUENCE</scope>
    <source>
        <strain evidence="13">MP1014</strain>
    </source>
</reference>
<dbReference type="GO" id="GO:0016301">
    <property type="term" value="F:kinase activity"/>
    <property type="evidence" value="ECO:0007669"/>
    <property type="project" value="UniProtKB-KW"/>
</dbReference>
<evidence type="ECO:0000259" key="12">
    <source>
        <dbReference type="Pfam" id="PF07730"/>
    </source>
</evidence>
<dbReference type="PANTHER" id="PTHR24421:SF10">
    <property type="entry name" value="NITRATE_NITRITE SENSOR PROTEIN NARQ"/>
    <property type="match status" value="1"/>
</dbReference>
<dbReference type="Gene3D" id="1.20.5.1930">
    <property type="match status" value="1"/>
</dbReference>
<feature type="transmembrane region" description="Helical" evidence="10">
    <location>
        <begin position="62"/>
        <end position="79"/>
    </location>
</feature>
<feature type="transmembrane region" description="Helical" evidence="10">
    <location>
        <begin position="86"/>
        <end position="104"/>
    </location>
</feature>
<keyword evidence="10" id="KW-0472">Membrane</keyword>
<comment type="catalytic activity">
    <reaction evidence="1">
        <text>ATP + protein L-histidine = ADP + protein N-phospho-L-histidine.</text>
        <dbReference type="EC" id="2.7.13.3"/>
    </reaction>
</comment>
<protein>
    <recommendedName>
        <fullName evidence="2">histidine kinase</fullName>
        <ecNumber evidence="2">2.7.13.3</ecNumber>
    </recommendedName>
</protein>
<evidence type="ECO:0000256" key="2">
    <source>
        <dbReference type="ARBA" id="ARBA00012438"/>
    </source>
</evidence>
<feature type="transmembrane region" description="Helical" evidence="10">
    <location>
        <begin position="35"/>
        <end position="56"/>
    </location>
</feature>
<comment type="caution">
    <text evidence="13">The sequence shown here is derived from an EMBL/GenBank/DDBJ whole genome shotgun (WGS) entry which is preliminary data.</text>
</comment>
<gene>
    <name evidence="13" type="ORF">V5O49_10000</name>
</gene>
<dbReference type="Pfam" id="PF07730">
    <property type="entry name" value="HisKA_3"/>
    <property type="match status" value="1"/>
</dbReference>
<evidence type="ECO:0000256" key="5">
    <source>
        <dbReference type="ARBA" id="ARBA00022741"/>
    </source>
</evidence>
<sequence length="471" mass="49417">MPRLRPPELIAEWFGLDTDFERAPADPPGAYRRDVWLGVGLVVLAVAGSEVARSAGLLDEATPPWLVALLSAAGALPLVVRRRYPLMVLAVAYTHFLVLGLTVPSIPMTVVLQAVYFVALYSAVAWARDRQAMVVVVGVCLLVMFTWLLWQLAVGSGLQQAAESRGLLDDPPGYLDPITAMVAHIWLVNMAYFLGAIAIGQVSWNAARRRQQLAHQALTIERQSAELQRRAVVSDRLRIARELHDVVAHHVSVIGIQAAAARRLLAKDPVLAAEPLATIESASREAVTQMRGLVGTLRDTGSETGSDGGPDGGSGARSPGPGLTDIPALTAADDGLDVAFSLVAEPPGADAEVPAPVALSLYRTVQEGLANVRKHSTARTASVTVRVDRRSGPSAGAAGSGGTAGSGGSAGFAEVEVLDDGRTRPGSSGTGLGLIGLRERVAAHHGVAEIGPRVTGGYRVRVRLPLPQDPA</sequence>
<feature type="transmembrane region" description="Helical" evidence="10">
    <location>
        <begin position="110"/>
        <end position="127"/>
    </location>
</feature>
<keyword evidence="10" id="KW-1133">Transmembrane helix</keyword>
<feature type="domain" description="Signal transduction histidine kinase subgroup 3 dimerisation and phosphoacceptor" evidence="12">
    <location>
        <begin position="236"/>
        <end position="300"/>
    </location>
</feature>
<feature type="region of interest" description="Disordered" evidence="9">
    <location>
        <begin position="389"/>
        <end position="409"/>
    </location>
</feature>
<dbReference type="Pfam" id="PF02518">
    <property type="entry name" value="HATPase_c"/>
    <property type="match status" value="1"/>
</dbReference>
<feature type="domain" description="Histidine kinase/HSP90-like ATPase" evidence="11">
    <location>
        <begin position="359"/>
        <end position="467"/>
    </location>
</feature>
<proteinExistence type="predicted"/>
<evidence type="ECO:0000256" key="1">
    <source>
        <dbReference type="ARBA" id="ARBA00000085"/>
    </source>
</evidence>
<evidence type="ECO:0000256" key="10">
    <source>
        <dbReference type="SAM" id="Phobius"/>
    </source>
</evidence>
<keyword evidence="8" id="KW-0902">Two-component regulatory system</keyword>
<evidence type="ECO:0000256" key="6">
    <source>
        <dbReference type="ARBA" id="ARBA00022777"/>
    </source>
</evidence>
<keyword evidence="5" id="KW-0547">Nucleotide-binding</keyword>
<dbReference type="EC" id="2.7.13.3" evidence="2"/>
<name>A0ABU7Z7L0_9MICO</name>
<accession>A0ABU7Z7L0</accession>
<evidence type="ECO:0000259" key="11">
    <source>
        <dbReference type="Pfam" id="PF02518"/>
    </source>
</evidence>
<keyword evidence="7" id="KW-0067">ATP-binding</keyword>
<dbReference type="PANTHER" id="PTHR24421">
    <property type="entry name" value="NITRATE/NITRITE SENSOR PROTEIN NARX-RELATED"/>
    <property type="match status" value="1"/>
</dbReference>
<dbReference type="Gene3D" id="3.30.565.10">
    <property type="entry name" value="Histidine kinase-like ATPase, C-terminal domain"/>
    <property type="match status" value="1"/>
</dbReference>
<dbReference type="EMBL" id="JBAGLP010000117">
    <property type="protein sequence ID" value="MEG3615453.1"/>
    <property type="molecule type" value="Genomic_DNA"/>
</dbReference>
<evidence type="ECO:0000256" key="3">
    <source>
        <dbReference type="ARBA" id="ARBA00022553"/>
    </source>
</evidence>
<dbReference type="InterPro" id="IPR050482">
    <property type="entry name" value="Sensor_HK_TwoCompSys"/>
</dbReference>
<keyword evidence="3" id="KW-0597">Phosphoprotein</keyword>
<organism evidence="13 14">
    <name type="scientific">Isoptericola haloaureus</name>
    <dbReference type="NCBI Taxonomy" id="1542902"/>
    <lineage>
        <taxon>Bacteria</taxon>
        <taxon>Bacillati</taxon>
        <taxon>Actinomycetota</taxon>
        <taxon>Actinomycetes</taxon>
        <taxon>Micrococcales</taxon>
        <taxon>Promicromonosporaceae</taxon>
        <taxon>Isoptericola</taxon>
    </lineage>
</organism>
<evidence type="ECO:0000313" key="14">
    <source>
        <dbReference type="Proteomes" id="UP001310387"/>
    </source>
</evidence>
<evidence type="ECO:0000256" key="9">
    <source>
        <dbReference type="SAM" id="MobiDB-lite"/>
    </source>
</evidence>
<evidence type="ECO:0000313" key="13">
    <source>
        <dbReference type="EMBL" id="MEG3615453.1"/>
    </source>
</evidence>
<evidence type="ECO:0000256" key="8">
    <source>
        <dbReference type="ARBA" id="ARBA00023012"/>
    </source>
</evidence>
<dbReference type="InterPro" id="IPR036890">
    <property type="entry name" value="HATPase_C_sf"/>
</dbReference>
<keyword evidence="6 13" id="KW-0418">Kinase</keyword>
<dbReference type="SUPFAM" id="SSF55874">
    <property type="entry name" value="ATPase domain of HSP90 chaperone/DNA topoisomerase II/histidine kinase"/>
    <property type="match status" value="1"/>
</dbReference>
<keyword evidence="14" id="KW-1185">Reference proteome</keyword>
<dbReference type="Proteomes" id="UP001310387">
    <property type="component" value="Unassembled WGS sequence"/>
</dbReference>
<feature type="transmembrane region" description="Helical" evidence="10">
    <location>
        <begin position="178"/>
        <end position="200"/>
    </location>
</feature>
<feature type="region of interest" description="Disordered" evidence="9">
    <location>
        <begin position="295"/>
        <end position="328"/>
    </location>
</feature>
<keyword evidence="10" id="KW-0812">Transmembrane</keyword>
<dbReference type="CDD" id="cd16917">
    <property type="entry name" value="HATPase_UhpB-NarQ-NarX-like"/>
    <property type="match status" value="1"/>
</dbReference>
<dbReference type="RefSeq" id="WP_332902095.1">
    <property type="nucleotide sequence ID" value="NZ_JBAGLP010000117.1"/>
</dbReference>
<dbReference type="InterPro" id="IPR011712">
    <property type="entry name" value="Sig_transdc_His_kin_sub3_dim/P"/>
</dbReference>
<evidence type="ECO:0000256" key="7">
    <source>
        <dbReference type="ARBA" id="ARBA00022840"/>
    </source>
</evidence>
<keyword evidence="4" id="KW-0808">Transferase</keyword>
<feature type="compositionally biased region" description="Gly residues" evidence="9">
    <location>
        <begin position="306"/>
        <end position="315"/>
    </location>
</feature>
<feature type="transmembrane region" description="Helical" evidence="10">
    <location>
        <begin position="134"/>
        <end position="158"/>
    </location>
</feature>